<proteinExistence type="predicted"/>
<evidence type="ECO:0000313" key="3">
    <source>
        <dbReference type="Proteomes" id="UP001595420"/>
    </source>
</evidence>
<organism evidence="2 3">
    <name type="scientific">Falsiroseomonas tokyonensis</name>
    <dbReference type="NCBI Taxonomy" id="430521"/>
    <lineage>
        <taxon>Bacteria</taxon>
        <taxon>Pseudomonadati</taxon>
        <taxon>Pseudomonadota</taxon>
        <taxon>Alphaproteobacteria</taxon>
        <taxon>Acetobacterales</taxon>
        <taxon>Roseomonadaceae</taxon>
        <taxon>Falsiroseomonas</taxon>
    </lineage>
</organism>
<name>A0ABV7BTC1_9PROT</name>
<comment type="caution">
    <text evidence="2">The sequence shown here is derived from an EMBL/GenBank/DDBJ whole genome shotgun (WGS) entry which is preliminary data.</text>
</comment>
<dbReference type="RefSeq" id="WP_216836596.1">
    <property type="nucleotide sequence ID" value="NZ_JAFNJS010000003.1"/>
</dbReference>
<dbReference type="EMBL" id="JBHRSB010000003">
    <property type="protein sequence ID" value="MFC3000503.1"/>
    <property type="molecule type" value="Genomic_DNA"/>
</dbReference>
<reference evidence="3" key="1">
    <citation type="journal article" date="2019" name="Int. J. Syst. Evol. Microbiol.">
        <title>The Global Catalogue of Microorganisms (GCM) 10K type strain sequencing project: providing services to taxonomists for standard genome sequencing and annotation.</title>
        <authorList>
            <consortium name="The Broad Institute Genomics Platform"/>
            <consortium name="The Broad Institute Genome Sequencing Center for Infectious Disease"/>
            <person name="Wu L."/>
            <person name="Ma J."/>
        </authorList>
    </citation>
    <scope>NUCLEOTIDE SEQUENCE [LARGE SCALE GENOMIC DNA]</scope>
    <source>
        <strain evidence="3">CGMCC 1.16855</strain>
    </source>
</reference>
<dbReference type="Pfam" id="PF13692">
    <property type="entry name" value="Glyco_trans_1_4"/>
    <property type="match status" value="1"/>
</dbReference>
<feature type="domain" description="Glycosyltransferase 2-like" evidence="1">
    <location>
        <begin position="18"/>
        <end position="149"/>
    </location>
</feature>
<sequence length="868" mass="94617">MPADTLPTSGIGGLDIGVVIPAYRQPGFLAEALESVLAQQGPLRIGAVVVNDGCPFAQTHATGLAYARRHPDRIAYLRRANGGLSAARNTGVDFLLAAAPACRGIFPLDADNRLKPPMLARAQALLDAAPADCGWVYPDFDFFGFEANYTTAGDYSRFMHLAENVCEAGSLVRREVFASGLRYDESMRQGFEDWDFWLRAAAAGWRGRHLPHSGFQYRKRAESMLATSERQRGTILGQMRNRQARQLQVRHLAPLEAAEVPRFALFLEGEEQVGFLLDPAAAPPASQPIAAARDRFIQASHTPAALHFPPHCAFTTPATLAVLRRSGLLRNIFYHANLALRDAHVLAVTIEMAADGALGLAFTPAPAADGRASRAALILARTQLLQEVARDTYRGWINSLREEAPRPLVAHLAVTLPEATEAPPAVEFLLAEVDAMRDRTLARSALGTEWRTDDRRPRFSAQDLYPELARCGAILPYVPPGDRRDIGFILPLFAFGGVEKVVFNYAAALREQGWRPHLFITGAHRMQPQPGHFEVFESVNFFEGQGIEGGDYEKLHLGAPVSGFANWRDMRDAVGLLASMDVVLNTHALGGHGIMQQLRQQGVQTWLGLHLVEKGPLGNPLGNPHIALAYEGAYDGFVVISDKLRDWCIGQAVPEEKIVRVLNAPSYAADPSAVAQGLAARQVAEDRPLRVLYLGRLDAQKGLERLRDIILETQGPAITWRVVGKAVLNETVFDLSAAGLVIEPPAMTAAALDALYAWADVVVLPSHFEGVPLTILEAQRFGCVMLATDVGAVAEVVRDRVDGFLVSNAQQDPALVSQCAVILQQLAADRARLRQMAAAAAARGAESSWSRNMQDWVLRIEQGLRRTA</sequence>
<evidence type="ECO:0000313" key="2">
    <source>
        <dbReference type="EMBL" id="MFC3000503.1"/>
    </source>
</evidence>
<dbReference type="PANTHER" id="PTHR43685">
    <property type="entry name" value="GLYCOSYLTRANSFERASE"/>
    <property type="match status" value="1"/>
</dbReference>
<accession>A0ABV7BTC1</accession>
<dbReference type="Pfam" id="PF00535">
    <property type="entry name" value="Glycos_transf_2"/>
    <property type="match status" value="1"/>
</dbReference>
<dbReference type="CDD" id="cd00761">
    <property type="entry name" value="Glyco_tranf_GTA_type"/>
    <property type="match status" value="1"/>
</dbReference>
<dbReference type="PANTHER" id="PTHR43685:SF2">
    <property type="entry name" value="GLYCOSYLTRANSFERASE 2-LIKE DOMAIN-CONTAINING PROTEIN"/>
    <property type="match status" value="1"/>
</dbReference>
<keyword evidence="3" id="KW-1185">Reference proteome</keyword>
<gene>
    <name evidence="2" type="ORF">ACFOD3_11405</name>
</gene>
<dbReference type="Proteomes" id="UP001595420">
    <property type="component" value="Unassembled WGS sequence"/>
</dbReference>
<dbReference type="InterPro" id="IPR001173">
    <property type="entry name" value="Glyco_trans_2-like"/>
</dbReference>
<dbReference type="CDD" id="cd03801">
    <property type="entry name" value="GT4_PimA-like"/>
    <property type="match status" value="1"/>
</dbReference>
<dbReference type="InterPro" id="IPR050834">
    <property type="entry name" value="Glycosyltransf_2"/>
</dbReference>
<evidence type="ECO:0000259" key="1">
    <source>
        <dbReference type="Pfam" id="PF00535"/>
    </source>
</evidence>
<protein>
    <submittedName>
        <fullName evidence="2">Glycosyltransferase</fullName>
    </submittedName>
</protein>